<evidence type="ECO:0000256" key="1">
    <source>
        <dbReference type="SAM" id="Phobius"/>
    </source>
</evidence>
<protein>
    <submittedName>
        <fullName evidence="2">DUF2512 family protein</fullName>
    </submittedName>
</protein>
<sequence length="125" mass="14081">MAKRVFFNFLYKVVLFPGVLYLLSVTFPSQLMFENINHWLDVSLLLLVIGLIADEVVLGIYGIYKATLQGTLAIAVIVYLSGWLFPQSKITLLGGVIAGISLGTVELIMHRYIRVNQKKHKRKNS</sequence>
<gene>
    <name evidence="2" type="ORF">K3F53_15325</name>
    <name evidence="3" type="ORF">SAMN04489735_103131</name>
</gene>
<feature type="transmembrane region" description="Helical" evidence="1">
    <location>
        <begin position="9"/>
        <end position="27"/>
    </location>
</feature>
<reference evidence="3 4" key="1">
    <citation type="submission" date="2016-10" db="EMBL/GenBank/DDBJ databases">
        <authorList>
            <person name="de Groot N.N."/>
        </authorList>
    </citation>
    <scope>NUCLEOTIDE SEQUENCE [LARGE SCALE GENOMIC DNA]</scope>
    <source>
        <strain evidence="3 4">L 420-91</strain>
    </source>
</reference>
<dbReference type="Pfam" id="PF10710">
    <property type="entry name" value="DUF2512"/>
    <property type="match status" value="1"/>
</dbReference>
<proteinExistence type="predicted"/>
<keyword evidence="1" id="KW-0472">Membrane</keyword>
<reference evidence="2 5" key="2">
    <citation type="submission" date="2021-08" db="EMBL/GenBank/DDBJ databases">
        <title>Complete genome sequence of the strain Aneurinibacillus thermoaerophilus CCM 8960.</title>
        <authorList>
            <person name="Musilova J."/>
            <person name="Kourilova X."/>
            <person name="Pernicova I."/>
            <person name="Bezdicek M."/>
            <person name="Lengerova M."/>
            <person name="Obruca S."/>
            <person name="Sedlar K."/>
        </authorList>
    </citation>
    <scope>NUCLEOTIDE SEQUENCE [LARGE SCALE GENOMIC DNA]</scope>
    <source>
        <strain evidence="2 5">CCM 8960</strain>
    </source>
</reference>
<feature type="transmembrane region" description="Helical" evidence="1">
    <location>
        <begin position="92"/>
        <end position="113"/>
    </location>
</feature>
<dbReference type="InterPro" id="IPR019649">
    <property type="entry name" value="DUF2512"/>
</dbReference>
<dbReference type="Proteomes" id="UP000826616">
    <property type="component" value="Chromosome"/>
</dbReference>
<dbReference type="RefSeq" id="WP_057897782.1">
    <property type="nucleotide sequence ID" value="NZ_CP080764.1"/>
</dbReference>
<dbReference type="EMBL" id="FNDE01000031">
    <property type="protein sequence ID" value="SDH54179.1"/>
    <property type="molecule type" value="Genomic_DNA"/>
</dbReference>
<dbReference type="EMBL" id="CP080764">
    <property type="protein sequence ID" value="QYY42215.1"/>
    <property type="molecule type" value="Genomic_DNA"/>
</dbReference>
<feature type="transmembrane region" description="Helical" evidence="1">
    <location>
        <begin position="39"/>
        <end position="61"/>
    </location>
</feature>
<keyword evidence="5" id="KW-1185">Reference proteome</keyword>
<evidence type="ECO:0000313" key="5">
    <source>
        <dbReference type="Proteomes" id="UP000826616"/>
    </source>
</evidence>
<keyword evidence="1" id="KW-0812">Transmembrane</keyword>
<organism evidence="3 4">
    <name type="scientific">Aneurinibacillus thermoaerophilus</name>
    <dbReference type="NCBI Taxonomy" id="143495"/>
    <lineage>
        <taxon>Bacteria</taxon>
        <taxon>Bacillati</taxon>
        <taxon>Bacillota</taxon>
        <taxon>Bacilli</taxon>
        <taxon>Bacillales</taxon>
        <taxon>Paenibacillaceae</taxon>
        <taxon>Aneurinibacillus group</taxon>
        <taxon>Aneurinibacillus</taxon>
    </lineage>
</organism>
<dbReference type="Proteomes" id="UP000198956">
    <property type="component" value="Unassembled WGS sequence"/>
</dbReference>
<dbReference type="AlphaFoldDB" id="A0A1G8D9Y7"/>
<evidence type="ECO:0000313" key="4">
    <source>
        <dbReference type="Proteomes" id="UP000198956"/>
    </source>
</evidence>
<dbReference type="GeneID" id="97142753"/>
<evidence type="ECO:0000313" key="3">
    <source>
        <dbReference type="EMBL" id="SDH54179.1"/>
    </source>
</evidence>
<name>A0A1G8D9Y7_ANETH</name>
<accession>A0A1G8D9Y7</accession>
<evidence type="ECO:0000313" key="2">
    <source>
        <dbReference type="EMBL" id="QYY42215.1"/>
    </source>
</evidence>
<keyword evidence="1" id="KW-1133">Transmembrane helix</keyword>
<feature type="transmembrane region" description="Helical" evidence="1">
    <location>
        <begin position="68"/>
        <end position="86"/>
    </location>
</feature>